<evidence type="ECO:0000313" key="1">
    <source>
        <dbReference type="EMBL" id="CAG8765826.1"/>
    </source>
</evidence>
<keyword evidence="2" id="KW-1185">Reference proteome</keyword>
<organism evidence="1 2">
    <name type="scientific">Ambispora leptoticha</name>
    <dbReference type="NCBI Taxonomy" id="144679"/>
    <lineage>
        <taxon>Eukaryota</taxon>
        <taxon>Fungi</taxon>
        <taxon>Fungi incertae sedis</taxon>
        <taxon>Mucoromycota</taxon>
        <taxon>Glomeromycotina</taxon>
        <taxon>Glomeromycetes</taxon>
        <taxon>Archaeosporales</taxon>
        <taxon>Ambisporaceae</taxon>
        <taxon>Ambispora</taxon>
    </lineage>
</organism>
<feature type="non-terminal residue" evidence="1">
    <location>
        <position position="45"/>
    </location>
</feature>
<feature type="non-terminal residue" evidence="1">
    <location>
        <position position="1"/>
    </location>
</feature>
<name>A0A9N9NXI4_9GLOM</name>
<dbReference type="EMBL" id="CAJVPS010049196">
    <property type="protein sequence ID" value="CAG8765826.1"/>
    <property type="molecule type" value="Genomic_DNA"/>
</dbReference>
<proteinExistence type="predicted"/>
<evidence type="ECO:0000313" key="2">
    <source>
        <dbReference type="Proteomes" id="UP000789508"/>
    </source>
</evidence>
<reference evidence="1" key="1">
    <citation type="submission" date="2021-06" db="EMBL/GenBank/DDBJ databases">
        <authorList>
            <person name="Kallberg Y."/>
            <person name="Tangrot J."/>
            <person name="Rosling A."/>
        </authorList>
    </citation>
    <scope>NUCLEOTIDE SEQUENCE</scope>
    <source>
        <strain evidence="1">FL130A</strain>
    </source>
</reference>
<dbReference type="Proteomes" id="UP000789508">
    <property type="component" value="Unassembled WGS sequence"/>
</dbReference>
<dbReference type="AlphaFoldDB" id="A0A9N9NXI4"/>
<sequence>LYACEGQLAKLWKVNNSMIPTLLGYEKNLMMVDKLLQPLLEEYST</sequence>
<accession>A0A9N9NXI4</accession>
<gene>
    <name evidence="1" type="ORF">ALEPTO_LOCUS13865</name>
</gene>
<protein>
    <submittedName>
        <fullName evidence="1">9147_t:CDS:1</fullName>
    </submittedName>
</protein>
<comment type="caution">
    <text evidence="1">The sequence shown here is derived from an EMBL/GenBank/DDBJ whole genome shotgun (WGS) entry which is preliminary data.</text>
</comment>